<dbReference type="InterPro" id="IPR010065">
    <property type="entry name" value="AA_ABC_transptr_permease_3TM"/>
</dbReference>
<evidence type="ECO:0000256" key="6">
    <source>
        <dbReference type="ARBA" id="ARBA00022970"/>
    </source>
</evidence>
<dbReference type="GO" id="GO:0006865">
    <property type="term" value="P:amino acid transport"/>
    <property type="evidence" value="ECO:0007669"/>
    <property type="project" value="UniProtKB-KW"/>
</dbReference>
<gene>
    <name evidence="11" type="primary">ehuC-2</name>
    <name evidence="11" type="ORF">IE4872_PC00374</name>
</gene>
<dbReference type="InterPro" id="IPR043429">
    <property type="entry name" value="ArtM/GltK/GlnP/TcyL/YhdX-like"/>
</dbReference>
<dbReference type="CDD" id="cd06261">
    <property type="entry name" value="TM_PBP2"/>
    <property type="match status" value="1"/>
</dbReference>
<reference evidence="11 12" key="1">
    <citation type="submission" date="2016-09" db="EMBL/GenBank/DDBJ databases">
        <title>The complete genome sequences of Rhizobium gallicum, symbiovars gallicum and phaseoli, symbionts associated to common bean (Phaseolus vulgaris).</title>
        <authorList>
            <person name="Bustos P."/>
            <person name="Santamaria R.I."/>
            <person name="Perez-Carrascal O.M."/>
            <person name="Juarez S."/>
            <person name="Lozano L."/>
            <person name="Martinez-Flores I."/>
            <person name="Martinez-Romero E."/>
            <person name="Cevallos M."/>
            <person name="Romero D."/>
            <person name="Davila G."/>
            <person name="Gonzalez V."/>
        </authorList>
    </citation>
    <scope>NUCLEOTIDE SEQUENCE [LARGE SCALE GENOMIC DNA]</scope>
    <source>
        <strain evidence="11 12">IE4872</strain>
        <plasmid evidence="12">prgalie4872c</plasmid>
    </source>
</reference>
<dbReference type="InterPro" id="IPR035906">
    <property type="entry name" value="MetI-like_sf"/>
</dbReference>
<keyword evidence="5 9" id="KW-0812">Transmembrane</keyword>
<dbReference type="AlphaFoldDB" id="A0A1L5NR58"/>
<evidence type="ECO:0000256" key="9">
    <source>
        <dbReference type="RuleBase" id="RU363032"/>
    </source>
</evidence>
<evidence type="ECO:0000256" key="5">
    <source>
        <dbReference type="ARBA" id="ARBA00022692"/>
    </source>
</evidence>
<dbReference type="PANTHER" id="PTHR30614:SF0">
    <property type="entry name" value="L-CYSTINE TRANSPORT SYSTEM PERMEASE PROTEIN TCYL"/>
    <property type="match status" value="1"/>
</dbReference>
<keyword evidence="3 9" id="KW-0813">Transport</keyword>
<dbReference type="OrthoDB" id="9814902at2"/>
<keyword evidence="8 9" id="KW-0472">Membrane</keyword>
<accession>A0A1L5NR58</accession>
<sequence>MSSSIDFLPVIMAGLTLTIKLTLLGSIVATIVAFAVGFARLSNVAWLSIPARLFMEFFRGTSMVVQLFWAYFVLPLFGISLTPFEAGVLIIGLNSGAYMSEIVRGGMLALPLEQYEACIALNLGRWQRLRHVFLPQALPPMLPPFTNSAVELLKSTSVVSLISLSDITFQAQTVRTQTGDAFVPFAAILIIYYFLATILSSLMRLAERRLRPTSSARI</sequence>
<feature type="transmembrane region" description="Helical" evidence="9">
    <location>
        <begin position="23"/>
        <end position="47"/>
    </location>
</feature>
<evidence type="ECO:0000256" key="3">
    <source>
        <dbReference type="ARBA" id="ARBA00022448"/>
    </source>
</evidence>
<dbReference type="GO" id="GO:0022857">
    <property type="term" value="F:transmembrane transporter activity"/>
    <property type="evidence" value="ECO:0007669"/>
    <property type="project" value="InterPro"/>
</dbReference>
<evidence type="ECO:0000256" key="7">
    <source>
        <dbReference type="ARBA" id="ARBA00022989"/>
    </source>
</evidence>
<evidence type="ECO:0000256" key="8">
    <source>
        <dbReference type="ARBA" id="ARBA00023136"/>
    </source>
</evidence>
<name>A0A1L5NR58_9HYPH</name>
<feature type="transmembrane region" description="Helical" evidence="9">
    <location>
        <begin position="68"/>
        <end position="91"/>
    </location>
</feature>
<evidence type="ECO:0000313" key="12">
    <source>
        <dbReference type="Proteomes" id="UP000184749"/>
    </source>
</evidence>
<dbReference type="EMBL" id="CP017104">
    <property type="protein sequence ID" value="APO70391.1"/>
    <property type="molecule type" value="Genomic_DNA"/>
</dbReference>
<comment type="similarity">
    <text evidence="2">Belongs to the binding-protein-dependent transport system permease family. HisMQ subfamily.</text>
</comment>
<dbReference type="Proteomes" id="UP000184749">
    <property type="component" value="Plasmid pRgalIE4872c"/>
</dbReference>
<keyword evidence="6" id="KW-0029">Amino-acid transport</keyword>
<dbReference type="Gene3D" id="1.10.3720.10">
    <property type="entry name" value="MetI-like"/>
    <property type="match status" value="1"/>
</dbReference>
<dbReference type="SUPFAM" id="SSF161098">
    <property type="entry name" value="MetI-like"/>
    <property type="match status" value="1"/>
</dbReference>
<dbReference type="GO" id="GO:0043190">
    <property type="term" value="C:ATP-binding cassette (ABC) transporter complex"/>
    <property type="evidence" value="ECO:0007669"/>
    <property type="project" value="InterPro"/>
</dbReference>
<dbReference type="NCBIfam" id="TIGR03004">
    <property type="entry name" value="ectoine_ehuC"/>
    <property type="match status" value="1"/>
</dbReference>
<evidence type="ECO:0000256" key="1">
    <source>
        <dbReference type="ARBA" id="ARBA00004429"/>
    </source>
</evidence>
<geneLocation type="plasmid" evidence="12">
    <name>prgalie4872c</name>
</geneLocation>
<feature type="domain" description="ABC transmembrane type-1" evidence="10">
    <location>
        <begin position="15"/>
        <end position="203"/>
    </location>
</feature>
<evidence type="ECO:0000313" key="11">
    <source>
        <dbReference type="EMBL" id="APO70391.1"/>
    </source>
</evidence>
<keyword evidence="7 9" id="KW-1133">Transmembrane helix</keyword>
<protein>
    <submittedName>
        <fullName evidence="11">Ectoine/hydroxyectoine ABC transporter permease protein EhuC 2</fullName>
    </submittedName>
</protein>
<evidence type="ECO:0000259" key="10">
    <source>
        <dbReference type="PROSITE" id="PS50928"/>
    </source>
</evidence>
<dbReference type="InterPro" id="IPR014342">
    <property type="entry name" value="Ectoine_EhuC"/>
</dbReference>
<keyword evidence="4" id="KW-1003">Cell membrane</keyword>
<evidence type="ECO:0000256" key="2">
    <source>
        <dbReference type="ARBA" id="ARBA00010072"/>
    </source>
</evidence>
<feature type="transmembrane region" description="Helical" evidence="9">
    <location>
        <begin position="181"/>
        <end position="202"/>
    </location>
</feature>
<dbReference type="PROSITE" id="PS50928">
    <property type="entry name" value="ABC_TM1"/>
    <property type="match status" value="1"/>
</dbReference>
<keyword evidence="11" id="KW-0614">Plasmid</keyword>
<evidence type="ECO:0000256" key="4">
    <source>
        <dbReference type="ARBA" id="ARBA00022475"/>
    </source>
</evidence>
<proteinExistence type="inferred from homology"/>
<organism evidence="11 12">
    <name type="scientific">Rhizobium gallicum</name>
    <dbReference type="NCBI Taxonomy" id="56730"/>
    <lineage>
        <taxon>Bacteria</taxon>
        <taxon>Pseudomonadati</taxon>
        <taxon>Pseudomonadota</taxon>
        <taxon>Alphaproteobacteria</taxon>
        <taxon>Hyphomicrobiales</taxon>
        <taxon>Rhizobiaceae</taxon>
        <taxon>Rhizobium/Agrobacterium group</taxon>
        <taxon>Rhizobium</taxon>
    </lineage>
</organism>
<dbReference type="NCBIfam" id="TIGR01726">
    <property type="entry name" value="HEQRo_perm_3TM"/>
    <property type="match status" value="1"/>
</dbReference>
<dbReference type="RefSeq" id="WP_074070891.1">
    <property type="nucleotide sequence ID" value="NZ_CP017104.1"/>
</dbReference>
<dbReference type="Pfam" id="PF00528">
    <property type="entry name" value="BPD_transp_1"/>
    <property type="match status" value="1"/>
</dbReference>
<comment type="subcellular location">
    <subcellularLocation>
        <location evidence="1">Cell inner membrane</location>
        <topology evidence="1">Multi-pass membrane protein</topology>
    </subcellularLocation>
    <subcellularLocation>
        <location evidence="9">Cell membrane</location>
        <topology evidence="9">Multi-pass membrane protein</topology>
    </subcellularLocation>
</comment>
<dbReference type="InterPro" id="IPR000515">
    <property type="entry name" value="MetI-like"/>
</dbReference>
<dbReference type="PANTHER" id="PTHR30614">
    <property type="entry name" value="MEMBRANE COMPONENT OF AMINO ACID ABC TRANSPORTER"/>
    <property type="match status" value="1"/>
</dbReference>